<evidence type="ECO:0000256" key="1">
    <source>
        <dbReference type="SAM" id="Phobius"/>
    </source>
</evidence>
<protein>
    <submittedName>
        <fullName evidence="2">Bacteriophage holin family</fullName>
    </submittedName>
</protein>
<reference evidence="2" key="1">
    <citation type="submission" date="2020-04" db="EMBL/GenBank/DDBJ databases">
        <authorList>
            <person name="Chiriac C."/>
            <person name="Salcher M."/>
            <person name="Ghai R."/>
            <person name="Kavagutti S V."/>
        </authorList>
    </citation>
    <scope>NUCLEOTIDE SEQUENCE</scope>
</reference>
<keyword evidence="1" id="KW-1133">Transmembrane helix</keyword>
<feature type="transmembrane region" description="Helical" evidence="1">
    <location>
        <begin position="86"/>
        <end position="104"/>
    </location>
</feature>
<keyword evidence="1" id="KW-0472">Membrane</keyword>
<name>A0A6J5LML8_9CAUD</name>
<organism evidence="2">
    <name type="scientific">uncultured Caudovirales phage</name>
    <dbReference type="NCBI Taxonomy" id="2100421"/>
    <lineage>
        <taxon>Viruses</taxon>
        <taxon>Duplodnaviria</taxon>
        <taxon>Heunggongvirae</taxon>
        <taxon>Uroviricota</taxon>
        <taxon>Caudoviricetes</taxon>
        <taxon>Peduoviridae</taxon>
        <taxon>Maltschvirus</taxon>
        <taxon>Maltschvirus maltsch</taxon>
    </lineage>
</organism>
<dbReference type="GO" id="GO:0033644">
    <property type="term" value="C:host cell membrane"/>
    <property type="evidence" value="ECO:0007669"/>
    <property type="project" value="UniProtKB-SubCell"/>
</dbReference>
<keyword evidence="1" id="KW-0812">Transmembrane</keyword>
<proteinExistence type="predicted"/>
<sequence length="141" mass="16057">MKTKLYILAFSTIAILAPVKPLVLIAVLSIILDTCFGIWRSVKKNGWVSIRSRRLSHTISKSLLYSGSIVFIFLLEKFVISDILGHFIAIDLVLTKAFTFFCVITEVKSINESYFSVTGVNVWDKFIAFLKRGKEQLDEYK</sequence>
<gene>
    <name evidence="2" type="ORF">UFOVP280_36</name>
</gene>
<accession>A0A6J5LML8</accession>
<evidence type="ECO:0000313" key="2">
    <source>
        <dbReference type="EMBL" id="CAB4134613.1"/>
    </source>
</evidence>
<dbReference type="EMBL" id="LR796288">
    <property type="protein sequence ID" value="CAB4134613.1"/>
    <property type="molecule type" value="Genomic_DNA"/>
</dbReference>